<keyword evidence="4" id="KW-1185">Reference proteome</keyword>
<sequence length="198" mass="23281">MITKRELYKEFGLDGYINDIYISRRKRRQNDDTFAFVRFSEYGGMMKAITRMNGGYWKEHKLSVSRAKWGREGEPGRTDHAQRPQLIQGANVNTNAKQTFTLSKKKEVKGVWSMEQKKRMKRSLLGVCVEPVDFRKVMNRLLDEWNGPGDIESHDVGPYRCLVTFSSLEIRDEAMKDELLLSTFDEVRPLWEFVWGFR</sequence>
<dbReference type="CDD" id="cd00590">
    <property type="entry name" value="RRM_SF"/>
    <property type="match status" value="1"/>
</dbReference>
<evidence type="ECO:0000313" key="3">
    <source>
        <dbReference type="EMBL" id="MED6110166.1"/>
    </source>
</evidence>
<dbReference type="Proteomes" id="UP001341840">
    <property type="component" value="Unassembled WGS sequence"/>
</dbReference>
<name>A0ABU6QFC9_9FABA</name>
<dbReference type="InterPro" id="IPR012677">
    <property type="entry name" value="Nucleotide-bd_a/b_plait_sf"/>
</dbReference>
<evidence type="ECO:0000256" key="1">
    <source>
        <dbReference type="PROSITE-ProRule" id="PRU00176"/>
    </source>
</evidence>
<feature type="domain" description="RRM" evidence="2">
    <location>
        <begin position="1"/>
        <end position="69"/>
    </location>
</feature>
<dbReference type="SUPFAM" id="SSF54928">
    <property type="entry name" value="RNA-binding domain, RBD"/>
    <property type="match status" value="1"/>
</dbReference>
<protein>
    <recommendedName>
        <fullName evidence="2">RRM domain-containing protein</fullName>
    </recommendedName>
</protein>
<keyword evidence="1" id="KW-0694">RNA-binding</keyword>
<dbReference type="InterPro" id="IPR000504">
    <property type="entry name" value="RRM_dom"/>
</dbReference>
<gene>
    <name evidence="3" type="ORF">PIB30_040501</name>
</gene>
<comment type="caution">
    <text evidence="3">The sequence shown here is derived from an EMBL/GenBank/DDBJ whole genome shotgun (WGS) entry which is preliminary data.</text>
</comment>
<dbReference type="InterPro" id="IPR035979">
    <property type="entry name" value="RBD_domain_sf"/>
</dbReference>
<proteinExistence type="predicted"/>
<dbReference type="EMBL" id="JASCZI010000219">
    <property type="protein sequence ID" value="MED6110166.1"/>
    <property type="molecule type" value="Genomic_DNA"/>
</dbReference>
<dbReference type="Pfam" id="PF00076">
    <property type="entry name" value="RRM_1"/>
    <property type="match status" value="1"/>
</dbReference>
<evidence type="ECO:0000313" key="4">
    <source>
        <dbReference type="Proteomes" id="UP001341840"/>
    </source>
</evidence>
<dbReference type="Gene3D" id="3.30.70.330">
    <property type="match status" value="1"/>
</dbReference>
<accession>A0ABU6QFC9</accession>
<dbReference type="PROSITE" id="PS50102">
    <property type="entry name" value="RRM"/>
    <property type="match status" value="1"/>
</dbReference>
<reference evidence="3 4" key="1">
    <citation type="journal article" date="2023" name="Plants (Basel)">
        <title>Bridging the Gap: Combining Genomics and Transcriptomics Approaches to Understand Stylosanthes scabra, an Orphan Legume from the Brazilian Caatinga.</title>
        <authorList>
            <person name="Ferreira-Neto J.R.C."/>
            <person name="da Silva M.D."/>
            <person name="Binneck E."/>
            <person name="de Melo N.F."/>
            <person name="da Silva R.H."/>
            <person name="de Melo A.L.T.M."/>
            <person name="Pandolfi V."/>
            <person name="Bustamante F.O."/>
            <person name="Brasileiro-Vidal A.C."/>
            <person name="Benko-Iseppon A.M."/>
        </authorList>
    </citation>
    <scope>NUCLEOTIDE SEQUENCE [LARGE SCALE GENOMIC DNA]</scope>
    <source>
        <tissue evidence="3">Leaves</tissue>
    </source>
</reference>
<evidence type="ECO:0000259" key="2">
    <source>
        <dbReference type="PROSITE" id="PS50102"/>
    </source>
</evidence>
<organism evidence="3 4">
    <name type="scientific">Stylosanthes scabra</name>
    <dbReference type="NCBI Taxonomy" id="79078"/>
    <lineage>
        <taxon>Eukaryota</taxon>
        <taxon>Viridiplantae</taxon>
        <taxon>Streptophyta</taxon>
        <taxon>Embryophyta</taxon>
        <taxon>Tracheophyta</taxon>
        <taxon>Spermatophyta</taxon>
        <taxon>Magnoliopsida</taxon>
        <taxon>eudicotyledons</taxon>
        <taxon>Gunneridae</taxon>
        <taxon>Pentapetalae</taxon>
        <taxon>rosids</taxon>
        <taxon>fabids</taxon>
        <taxon>Fabales</taxon>
        <taxon>Fabaceae</taxon>
        <taxon>Papilionoideae</taxon>
        <taxon>50 kb inversion clade</taxon>
        <taxon>dalbergioids sensu lato</taxon>
        <taxon>Dalbergieae</taxon>
        <taxon>Pterocarpus clade</taxon>
        <taxon>Stylosanthes</taxon>
    </lineage>
</organism>